<dbReference type="InterPro" id="IPR050469">
    <property type="entry name" value="Diguanylate_Cyclase"/>
</dbReference>
<dbReference type="SUPFAM" id="SSF55073">
    <property type="entry name" value="Nucleotide cyclase"/>
    <property type="match status" value="1"/>
</dbReference>
<dbReference type="InterPro" id="IPR029787">
    <property type="entry name" value="Nucleotide_cyclase"/>
</dbReference>
<organism evidence="6 7">
    <name type="scientific">Zobellella iuensis</name>
    <dbReference type="NCBI Taxonomy" id="2803811"/>
    <lineage>
        <taxon>Bacteria</taxon>
        <taxon>Pseudomonadati</taxon>
        <taxon>Pseudomonadota</taxon>
        <taxon>Gammaproteobacteria</taxon>
        <taxon>Aeromonadales</taxon>
        <taxon>Aeromonadaceae</taxon>
        <taxon>Zobellella</taxon>
    </lineage>
</organism>
<evidence type="ECO:0000313" key="6">
    <source>
        <dbReference type="EMBL" id="MBL1376512.1"/>
    </source>
</evidence>
<feature type="transmembrane region" description="Helical" evidence="4">
    <location>
        <begin position="15"/>
        <end position="38"/>
    </location>
</feature>
<evidence type="ECO:0000259" key="5">
    <source>
        <dbReference type="PROSITE" id="PS50887"/>
    </source>
</evidence>
<dbReference type="Gene3D" id="3.30.70.270">
    <property type="match status" value="1"/>
</dbReference>
<dbReference type="PROSITE" id="PS50887">
    <property type="entry name" value="GGDEF"/>
    <property type="match status" value="1"/>
</dbReference>
<keyword evidence="3" id="KW-0175">Coiled coil</keyword>
<dbReference type="RefSeq" id="WP_202082472.1">
    <property type="nucleotide sequence ID" value="NZ_JAERTZ010000012.1"/>
</dbReference>
<comment type="caution">
    <text evidence="6">The sequence shown here is derived from an EMBL/GenBank/DDBJ whole genome shotgun (WGS) entry which is preliminary data.</text>
</comment>
<dbReference type="Pfam" id="PF00990">
    <property type="entry name" value="GGDEF"/>
    <property type="match status" value="1"/>
</dbReference>
<reference evidence="7" key="1">
    <citation type="submission" date="2021-01" db="EMBL/GenBank/DDBJ databases">
        <title>Genome public.</title>
        <authorList>
            <person name="Liu C."/>
            <person name="Sun Q."/>
        </authorList>
    </citation>
    <scope>NUCLEOTIDE SEQUENCE [LARGE SCALE GENOMIC DNA]</scope>
    <source>
        <strain evidence="7">CGMCC 1.18722</strain>
    </source>
</reference>
<name>A0ABS1QNS7_9GAMM</name>
<feature type="coiled-coil region" evidence="3">
    <location>
        <begin position="204"/>
        <end position="231"/>
    </location>
</feature>
<dbReference type="InterPro" id="IPR043128">
    <property type="entry name" value="Rev_trsase/Diguanyl_cyclase"/>
</dbReference>
<dbReference type="NCBIfam" id="TIGR00254">
    <property type="entry name" value="GGDEF"/>
    <property type="match status" value="1"/>
</dbReference>
<dbReference type="PANTHER" id="PTHR45138">
    <property type="entry name" value="REGULATORY COMPONENTS OF SENSORY TRANSDUCTION SYSTEM"/>
    <property type="match status" value="1"/>
</dbReference>
<evidence type="ECO:0000256" key="4">
    <source>
        <dbReference type="SAM" id="Phobius"/>
    </source>
</evidence>
<keyword evidence="7" id="KW-1185">Reference proteome</keyword>
<feature type="transmembrane region" description="Helical" evidence="4">
    <location>
        <begin position="264"/>
        <end position="287"/>
    </location>
</feature>
<evidence type="ECO:0000256" key="1">
    <source>
        <dbReference type="ARBA" id="ARBA00012528"/>
    </source>
</evidence>
<dbReference type="InterPro" id="IPR000160">
    <property type="entry name" value="GGDEF_dom"/>
</dbReference>
<evidence type="ECO:0000313" key="7">
    <source>
        <dbReference type="Proteomes" id="UP000638570"/>
    </source>
</evidence>
<dbReference type="Proteomes" id="UP000638570">
    <property type="component" value="Unassembled WGS sequence"/>
</dbReference>
<dbReference type="EMBL" id="JAERTZ010000012">
    <property type="protein sequence ID" value="MBL1376512.1"/>
    <property type="molecule type" value="Genomic_DNA"/>
</dbReference>
<protein>
    <recommendedName>
        <fullName evidence="1">diguanylate cyclase</fullName>
        <ecNumber evidence="1">2.7.7.65</ecNumber>
    </recommendedName>
</protein>
<sequence>MSRSQGFHPSLSTTLSLVVCALLLFMAVITWLVVPLLSGISHGSGQTREQHMPEILNNQRHALKIEKISSYLNTVYWAQNSNMERRARLQAQVLIQSFMLEDQSSLSAATADALDNIKQLINIRNQQREHMGQVHGLLHRLAVSEAPEQSASSARLAQALHSFNTELASGSLTDIRWPRLEVALDKLRQQLPDTEGSAQHWQWLDKLSLRLQEVSALNERADEQLATGQQQLQQIANYLTTDAALRIQQLAGDISRDAQAVTRYTYLLIGVVTLISLMLFGALQHFILKPLQASVQALRAIEQDQDDHVRLPPVLFSELATICRAVEDYSAMTRKLWQANDELHQLSQQDGLTGLANRRHFDQALREALNRVRRHNGTLALLMLDIDHFKQLNDGFGHLHGDECLKALARILKGYGQRSGELAARYGGEEFALILTDLNRQQLTRLCEHIRQEVARLLLPQAEPGPPMRFTVSIGAALLPAAELGQETELLMLADKALYQAKQDGRNRVVIGERELPRFEEPRSALG</sequence>
<proteinExistence type="predicted"/>
<keyword evidence="4" id="KW-1133">Transmembrane helix</keyword>
<feature type="domain" description="GGDEF" evidence="5">
    <location>
        <begin position="377"/>
        <end position="514"/>
    </location>
</feature>
<evidence type="ECO:0000256" key="2">
    <source>
        <dbReference type="ARBA" id="ARBA00034247"/>
    </source>
</evidence>
<evidence type="ECO:0000256" key="3">
    <source>
        <dbReference type="SAM" id="Coils"/>
    </source>
</evidence>
<keyword evidence="4" id="KW-0472">Membrane</keyword>
<dbReference type="EC" id="2.7.7.65" evidence="1"/>
<gene>
    <name evidence="6" type="ORF">JKV55_04070</name>
</gene>
<comment type="catalytic activity">
    <reaction evidence="2">
        <text>2 GTP = 3',3'-c-di-GMP + 2 diphosphate</text>
        <dbReference type="Rhea" id="RHEA:24898"/>
        <dbReference type="ChEBI" id="CHEBI:33019"/>
        <dbReference type="ChEBI" id="CHEBI:37565"/>
        <dbReference type="ChEBI" id="CHEBI:58805"/>
        <dbReference type="EC" id="2.7.7.65"/>
    </reaction>
</comment>
<dbReference type="PANTHER" id="PTHR45138:SF9">
    <property type="entry name" value="DIGUANYLATE CYCLASE DGCM-RELATED"/>
    <property type="match status" value="1"/>
</dbReference>
<dbReference type="CDD" id="cd01949">
    <property type="entry name" value="GGDEF"/>
    <property type="match status" value="1"/>
</dbReference>
<dbReference type="SMART" id="SM00267">
    <property type="entry name" value="GGDEF"/>
    <property type="match status" value="1"/>
</dbReference>
<keyword evidence="4" id="KW-0812">Transmembrane</keyword>
<accession>A0ABS1QNS7</accession>